<name>A0A9P7YLB9_9HELO</name>
<reference evidence="2" key="1">
    <citation type="journal article" date="2021" name="IMA Fungus">
        <title>Genomic characterization of three marine fungi, including Emericellopsis atlantica sp. nov. with signatures of a generalist lifestyle and marine biomass degradation.</title>
        <authorList>
            <person name="Hagestad O.C."/>
            <person name="Hou L."/>
            <person name="Andersen J.H."/>
            <person name="Hansen E.H."/>
            <person name="Altermark B."/>
            <person name="Li C."/>
            <person name="Kuhnert E."/>
            <person name="Cox R.J."/>
            <person name="Crous P.W."/>
            <person name="Spatafora J.W."/>
            <person name="Lail K."/>
            <person name="Amirebrahimi M."/>
            <person name="Lipzen A."/>
            <person name="Pangilinan J."/>
            <person name="Andreopoulos W."/>
            <person name="Hayes R.D."/>
            <person name="Ng V."/>
            <person name="Grigoriev I.V."/>
            <person name="Jackson S.A."/>
            <person name="Sutton T.D.S."/>
            <person name="Dobson A.D.W."/>
            <person name="Rama T."/>
        </authorList>
    </citation>
    <scope>NUCLEOTIDE SEQUENCE</scope>
    <source>
        <strain evidence="2">TRa018bII</strain>
    </source>
</reference>
<evidence type="ECO:0000256" key="1">
    <source>
        <dbReference type="SAM" id="MobiDB-lite"/>
    </source>
</evidence>
<sequence length="76" mass="8351">MTTRPAKPNTPKAGRQPSLQKDQGKRPQGIKKGRLHSSRKSARLQGYQERTTSENANTKPKHLLPSPTYKSPGSTG</sequence>
<feature type="compositionally biased region" description="Basic residues" evidence="1">
    <location>
        <begin position="28"/>
        <end position="42"/>
    </location>
</feature>
<evidence type="ECO:0000313" key="3">
    <source>
        <dbReference type="Proteomes" id="UP000824998"/>
    </source>
</evidence>
<dbReference type="Proteomes" id="UP000824998">
    <property type="component" value="Unassembled WGS sequence"/>
</dbReference>
<feature type="region of interest" description="Disordered" evidence="1">
    <location>
        <begin position="1"/>
        <end position="76"/>
    </location>
</feature>
<dbReference type="AlphaFoldDB" id="A0A9P7YLB9"/>
<keyword evidence="3" id="KW-1185">Reference proteome</keyword>
<proteinExistence type="predicted"/>
<comment type="caution">
    <text evidence="2">The sequence shown here is derived from an EMBL/GenBank/DDBJ whole genome shotgun (WGS) entry which is preliminary data.</text>
</comment>
<accession>A0A9P7YLB9</accession>
<evidence type="ECO:0000313" key="2">
    <source>
        <dbReference type="EMBL" id="KAG9235701.1"/>
    </source>
</evidence>
<feature type="compositionally biased region" description="Polar residues" evidence="1">
    <location>
        <begin position="48"/>
        <end position="58"/>
    </location>
</feature>
<dbReference type="EMBL" id="MU251424">
    <property type="protein sequence ID" value="KAG9235701.1"/>
    <property type="molecule type" value="Genomic_DNA"/>
</dbReference>
<dbReference type="OrthoDB" id="3562465at2759"/>
<organism evidence="2 3">
    <name type="scientific">Amylocarpus encephaloides</name>
    <dbReference type="NCBI Taxonomy" id="45428"/>
    <lineage>
        <taxon>Eukaryota</taxon>
        <taxon>Fungi</taxon>
        <taxon>Dikarya</taxon>
        <taxon>Ascomycota</taxon>
        <taxon>Pezizomycotina</taxon>
        <taxon>Leotiomycetes</taxon>
        <taxon>Helotiales</taxon>
        <taxon>Helotiales incertae sedis</taxon>
        <taxon>Amylocarpus</taxon>
    </lineage>
</organism>
<protein>
    <submittedName>
        <fullName evidence="2">Uncharacterized protein</fullName>
    </submittedName>
</protein>
<gene>
    <name evidence="2" type="ORF">BJ875DRAFT_482955</name>
</gene>